<dbReference type="AlphaFoldDB" id="A0AAN5D6E4"/>
<feature type="non-terminal residue" evidence="2">
    <location>
        <position position="1"/>
    </location>
</feature>
<evidence type="ECO:0000256" key="1">
    <source>
        <dbReference type="SAM" id="MobiDB-lite"/>
    </source>
</evidence>
<feature type="non-terminal residue" evidence="2">
    <location>
        <position position="78"/>
    </location>
</feature>
<dbReference type="EMBL" id="BTRK01000006">
    <property type="protein sequence ID" value="GMR57251.1"/>
    <property type="molecule type" value="Genomic_DNA"/>
</dbReference>
<gene>
    <name evidence="2" type="ORF">PMAYCL1PPCAC_27446</name>
</gene>
<comment type="caution">
    <text evidence="2">The sequence shown here is derived from an EMBL/GenBank/DDBJ whole genome shotgun (WGS) entry which is preliminary data.</text>
</comment>
<evidence type="ECO:0000313" key="2">
    <source>
        <dbReference type="EMBL" id="GMR57251.1"/>
    </source>
</evidence>
<dbReference type="Proteomes" id="UP001328107">
    <property type="component" value="Unassembled WGS sequence"/>
</dbReference>
<accession>A0AAN5D6E4</accession>
<protein>
    <submittedName>
        <fullName evidence="2">Uncharacterized protein</fullName>
    </submittedName>
</protein>
<keyword evidence="3" id="KW-1185">Reference proteome</keyword>
<name>A0AAN5D6E4_9BILA</name>
<feature type="compositionally biased region" description="Low complexity" evidence="1">
    <location>
        <begin position="1"/>
        <end position="15"/>
    </location>
</feature>
<feature type="compositionally biased region" description="Basic and acidic residues" evidence="1">
    <location>
        <begin position="62"/>
        <end position="78"/>
    </location>
</feature>
<feature type="compositionally biased region" description="Polar residues" evidence="1">
    <location>
        <begin position="45"/>
        <end position="56"/>
    </location>
</feature>
<organism evidence="2 3">
    <name type="scientific">Pristionchus mayeri</name>
    <dbReference type="NCBI Taxonomy" id="1317129"/>
    <lineage>
        <taxon>Eukaryota</taxon>
        <taxon>Metazoa</taxon>
        <taxon>Ecdysozoa</taxon>
        <taxon>Nematoda</taxon>
        <taxon>Chromadorea</taxon>
        <taxon>Rhabditida</taxon>
        <taxon>Rhabditina</taxon>
        <taxon>Diplogasteromorpha</taxon>
        <taxon>Diplogasteroidea</taxon>
        <taxon>Neodiplogasteridae</taxon>
        <taxon>Pristionchus</taxon>
    </lineage>
</organism>
<reference evidence="3" key="1">
    <citation type="submission" date="2022-10" db="EMBL/GenBank/DDBJ databases">
        <title>Genome assembly of Pristionchus species.</title>
        <authorList>
            <person name="Yoshida K."/>
            <person name="Sommer R.J."/>
        </authorList>
    </citation>
    <scope>NUCLEOTIDE SEQUENCE [LARGE SCALE GENOMIC DNA]</scope>
    <source>
        <strain evidence="3">RS5460</strain>
    </source>
</reference>
<evidence type="ECO:0000313" key="3">
    <source>
        <dbReference type="Proteomes" id="UP001328107"/>
    </source>
</evidence>
<proteinExistence type="predicted"/>
<feature type="region of interest" description="Disordered" evidence="1">
    <location>
        <begin position="1"/>
        <end position="78"/>
    </location>
</feature>
<sequence>ASSDSSSLQSMHQSDIPADEAMSTPPLKSHTVDQIPFNEGRPSGEMTSTSPPSLITSVEADSGERDVLCEATDRLTLA</sequence>